<keyword evidence="6" id="KW-1185">Reference proteome</keyword>
<dbReference type="GO" id="GO:0051082">
    <property type="term" value="F:unfolded protein binding"/>
    <property type="evidence" value="ECO:0007669"/>
    <property type="project" value="InterPro"/>
</dbReference>
<sequence length="172" mass="19373">MKKQLTVLALAFGMLVSFGAAAQQKIGHINADELLQMMPETKAAQTQLEAYGRQLEKDLKDMETELQAKIAKYREDDKMMTNLSRETRTKEIQELQGRIQEYSMAAQEDLQNKQVELLTPIIERATTAVQNVAKANKFTYILDSSESKAVVIFAEGGEDIMDKVKKELGITE</sequence>
<evidence type="ECO:0000256" key="4">
    <source>
        <dbReference type="SAM" id="SignalP"/>
    </source>
</evidence>
<dbReference type="Gene3D" id="3.30.910.20">
    <property type="entry name" value="Skp domain"/>
    <property type="match status" value="1"/>
</dbReference>
<comment type="similarity">
    <text evidence="1">Belongs to the Skp family.</text>
</comment>
<evidence type="ECO:0000313" key="6">
    <source>
        <dbReference type="Proteomes" id="UP000005631"/>
    </source>
</evidence>
<dbReference type="STRING" id="926562.Oweho_2777"/>
<dbReference type="GO" id="GO:0050821">
    <property type="term" value="P:protein stabilization"/>
    <property type="evidence" value="ECO:0007669"/>
    <property type="project" value="TreeGrafter"/>
</dbReference>
<dbReference type="InterPro" id="IPR024930">
    <property type="entry name" value="Skp_dom_sf"/>
</dbReference>
<name>G8R073_OWEHD</name>
<dbReference type="GO" id="GO:0005829">
    <property type="term" value="C:cytosol"/>
    <property type="evidence" value="ECO:0007669"/>
    <property type="project" value="TreeGrafter"/>
</dbReference>
<dbReference type="Proteomes" id="UP000005631">
    <property type="component" value="Chromosome"/>
</dbReference>
<proteinExistence type="inferred from homology"/>
<evidence type="ECO:0000256" key="1">
    <source>
        <dbReference type="ARBA" id="ARBA00009091"/>
    </source>
</evidence>
<dbReference type="AlphaFoldDB" id="G8R073"/>
<dbReference type="Pfam" id="PF03938">
    <property type="entry name" value="OmpH"/>
    <property type="match status" value="1"/>
</dbReference>
<dbReference type="EMBL" id="CP003156">
    <property type="protein sequence ID" value="AEV33739.1"/>
    <property type="molecule type" value="Genomic_DNA"/>
</dbReference>
<gene>
    <name evidence="5" type="ordered locus">Oweho_2777</name>
</gene>
<feature type="signal peptide" evidence="4">
    <location>
        <begin position="1"/>
        <end position="22"/>
    </location>
</feature>
<dbReference type="KEGG" id="oho:Oweho_2777"/>
<dbReference type="PANTHER" id="PTHR35089">
    <property type="entry name" value="CHAPERONE PROTEIN SKP"/>
    <property type="match status" value="1"/>
</dbReference>
<dbReference type="RefSeq" id="WP_014203088.1">
    <property type="nucleotide sequence ID" value="NC_016599.1"/>
</dbReference>
<keyword evidence="2 4" id="KW-0732">Signal</keyword>
<evidence type="ECO:0000256" key="2">
    <source>
        <dbReference type="ARBA" id="ARBA00022729"/>
    </source>
</evidence>
<accession>G8R073</accession>
<feature type="coiled-coil region" evidence="3">
    <location>
        <begin position="52"/>
        <end position="112"/>
    </location>
</feature>
<dbReference type="OrthoDB" id="1524711at2"/>
<dbReference type="InterPro" id="IPR005632">
    <property type="entry name" value="Chaperone_Skp"/>
</dbReference>
<reference evidence="5 6" key="1">
    <citation type="journal article" date="2012" name="Stand. Genomic Sci.">
        <title>Genome sequence of the orange-pigmented seawater bacterium Owenweeksia hongkongensis type strain (UST20020801(T)).</title>
        <authorList>
            <person name="Riedel T."/>
            <person name="Held B."/>
            <person name="Nolan M."/>
            <person name="Lucas S."/>
            <person name="Lapidus A."/>
            <person name="Tice H."/>
            <person name="Del Rio T.G."/>
            <person name="Cheng J.F."/>
            <person name="Han C."/>
            <person name="Tapia R."/>
            <person name="Goodwin L.A."/>
            <person name="Pitluck S."/>
            <person name="Liolios K."/>
            <person name="Mavromatis K."/>
            <person name="Pagani I."/>
            <person name="Ivanova N."/>
            <person name="Mikhailova N."/>
            <person name="Pati A."/>
            <person name="Chen A."/>
            <person name="Palaniappan K."/>
            <person name="Rohde M."/>
            <person name="Tindall B.J."/>
            <person name="Detter J.C."/>
            <person name="Goker M."/>
            <person name="Woyke T."/>
            <person name="Bristow J."/>
            <person name="Eisen J.A."/>
            <person name="Markowitz V."/>
            <person name="Hugenholtz P."/>
            <person name="Klenk H.P."/>
            <person name="Kyrpides N.C."/>
        </authorList>
    </citation>
    <scope>NUCLEOTIDE SEQUENCE</scope>
    <source>
        <strain evidence="6">DSM 17368 / JCM 12287 / NRRL B-23963</strain>
    </source>
</reference>
<dbReference type="SUPFAM" id="SSF111384">
    <property type="entry name" value="OmpH-like"/>
    <property type="match status" value="1"/>
</dbReference>
<organism evidence="5 6">
    <name type="scientific">Owenweeksia hongkongensis (strain DSM 17368 / CIP 108786 / JCM 12287 / NRRL B-23963 / UST20020801)</name>
    <dbReference type="NCBI Taxonomy" id="926562"/>
    <lineage>
        <taxon>Bacteria</taxon>
        <taxon>Pseudomonadati</taxon>
        <taxon>Bacteroidota</taxon>
        <taxon>Flavobacteriia</taxon>
        <taxon>Flavobacteriales</taxon>
        <taxon>Owenweeksiaceae</taxon>
        <taxon>Owenweeksia</taxon>
    </lineage>
</organism>
<dbReference type="eggNOG" id="COG2825">
    <property type="taxonomic scope" value="Bacteria"/>
</dbReference>
<dbReference type="PANTHER" id="PTHR35089:SF1">
    <property type="entry name" value="CHAPERONE PROTEIN SKP"/>
    <property type="match status" value="1"/>
</dbReference>
<keyword evidence="3" id="KW-0175">Coiled coil</keyword>
<evidence type="ECO:0000256" key="3">
    <source>
        <dbReference type="SAM" id="Coils"/>
    </source>
</evidence>
<feature type="chain" id="PRO_5003515300" evidence="4">
    <location>
        <begin position="23"/>
        <end position="172"/>
    </location>
</feature>
<evidence type="ECO:0000313" key="5">
    <source>
        <dbReference type="EMBL" id="AEV33739.1"/>
    </source>
</evidence>
<dbReference type="SMART" id="SM00935">
    <property type="entry name" value="OmpH"/>
    <property type="match status" value="1"/>
</dbReference>
<dbReference type="HOGENOM" id="CLU_053320_3_0_10"/>
<protein>
    <submittedName>
        <fullName evidence="5">Outer membrane protein</fullName>
    </submittedName>
</protein>